<dbReference type="InterPro" id="IPR025875">
    <property type="entry name" value="Leu-rich_rpt_4"/>
</dbReference>
<protein>
    <submittedName>
        <fullName evidence="3">Leucine-rich repeat domain-containing protein</fullName>
    </submittedName>
    <submittedName>
        <fullName evidence="4">Leucine-rich_repeat domain-containing protein</fullName>
    </submittedName>
</protein>
<dbReference type="InterPro" id="IPR050836">
    <property type="entry name" value="SDS22/Internalin_LRR"/>
</dbReference>
<accession>A0AA86NSK3</accession>
<evidence type="ECO:0000256" key="1">
    <source>
        <dbReference type="ARBA" id="ARBA00022614"/>
    </source>
</evidence>
<evidence type="ECO:0000313" key="3">
    <source>
        <dbReference type="EMBL" id="CAI9924884.1"/>
    </source>
</evidence>
<proteinExistence type="predicted"/>
<dbReference type="Proteomes" id="UP001642409">
    <property type="component" value="Unassembled WGS sequence"/>
</dbReference>
<comment type="caution">
    <text evidence="3">The sequence shown here is derived from an EMBL/GenBank/DDBJ whole genome shotgun (WGS) entry which is preliminary data.</text>
</comment>
<evidence type="ECO:0000313" key="5">
    <source>
        <dbReference type="Proteomes" id="UP001642409"/>
    </source>
</evidence>
<keyword evidence="1" id="KW-0433">Leucine-rich repeat</keyword>
<dbReference type="EMBL" id="CATOUU010000325">
    <property type="protein sequence ID" value="CAI9924884.1"/>
    <property type="molecule type" value="Genomic_DNA"/>
</dbReference>
<reference evidence="3" key="1">
    <citation type="submission" date="2023-06" db="EMBL/GenBank/DDBJ databases">
        <authorList>
            <person name="Kurt Z."/>
        </authorList>
    </citation>
    <scope>NUCLEOTIDE SEQUENCE</scope>
</reference>
<dbReference type="InterPro" id="IPR001611">
    <property type="entry name" value="Leu-rich_rpt"/>
</dbReference>
<gene>
    <name evidence="3" type="ORF">HINF_LOCUS12529</name>
    <name evidence="4" type="ORF">HINF_LOCUS73671</name>
</gene>
<keyword evidence="5" id="KW-1185">Reference proteome</keyword>
<dbReference type="AlphaFoldDB" id="A0AA86NSK3"/>
<dbReference type="Gene3D" id="3.80.10.10">
    <property type="entry name" value="Ribonuclease Inhibitor"/>
    <property type="match status" value="1"/>
</dbReference>
<name>A0AA86NSK3_9EUKA</name>
<sequence>MTLKYKDKILEGNLEIGDWNSGDPELTSLDFLQKLNISTLTLGKNINIKLKLVSQTITTLKVMYIFNINIDDLELDNLEDLTLINNKLVTTQTKSLSKFKSLKALNISINFIDITYIRNLSGITKLHMELCGLKTIESIGSLVNLQDLNLSRNSEIDILPLSQLVNLRTLDINDCGLKSLSAIGQLINLKGLVLSYNPISDVTILQDLVNITSLELAGCGLVSVFALRALDLERLDISCNRIVHLENLDLHNKQKLVDFQFEQNFIQNFELVLTHKNYDKFNIFSFDQKQPEINDINLAKQLRNVENANIAVKQINFKRKILKQTVLNAKSKINAFLSRAKVNQIQFTTKIVQNIQRTNERDSFQ</sequence>
<evidence type="ECO:0000313" key="4">
    <source>
        <dbReference type="EMBL" id="CAL6106292.1"/>
    </source>
</evidence>
<dbReference type="PROSITE" id="PS51450">
    <property type="entry name" value="LRR"/>
    <property type="match status" value="3"/>
</dbReference>
<dbReference type="Pfam" id="PF12799">
    <property type="entry name" value="LRR_4"/>
    <property type="match status" value="1"/>
</dbReference>
<dbReference type="InterPro" id="IPR032675">
    <property type="entry name" value="LRR_dom_sf"/>
</dbReference>
<reference evidence="4 5" key="2">
    <citation type="submission" date="2024-07" db="EMBL/GenBank/DDBJ databases">
        <authorList>
            <person name="Akdeniz Z."/>
        </authorList>
    </citation>
    <scope>NUCLEOTIDE SEQUENCE [LARGE SCALE GENOMIC DNA]</scope>
</reference>
<keyword evidence="2" id="KW-0677">Repeat</keyword>
<dbReference type="PANTHER" id="PTHR46652:SF3">
    <property type="entry name" value="LEUCINE-RICH REPEAT-CONTAINING PROTEIN 9"/>
    <property type="match status" value="1"/>
</dbReference>
<evidence type="ECO:0000256" key="2">
    <source>
        <dbReference type="ARBA" id="ARBA00022737"/>
    </source>
</evidence>
<dbReference type="PANTHER" id="PTHR46652">
    <property type="entry name" value="LEUCINE-RICH REPEAT AND IQ DOMAIN-CONTAINING PROTEIN 1-RELATED"/>
    <property type="match status" value="1"/>
</dbReference>
<dbReference type="EMBL" id="CAXDID020000608">
    <property type="protein sequence ID" value="CAL6106292.1"/>
    <property type="molecule type" value="Genomic_DNA"/>
</dbReference>
<dbReference type="SUPFAM" id="SSF52058">
    <property type="entry name" value="L domain-like"/>
    <property type="match status" value="1"/>
</dbReference>
<organism evidence="3">
    <name type="scientific">Hexamita inflata</name>
    <dbReference type="NCBI Taxonomy" id="28002"/>
    <lineage>
        <taxon>Eukaryota</taxon>
        <taxon>Metamonada</taxon>
        <taxon>Diplomonadida</taxon>
        <taxon>Hexamitidae</taxon>
        <taxon>Hexamitinae</taxon>
        <taxon>Hexamita</taxon>
    </lineage>
</organism>